<evidence type="ECO:0000256" key="4">
    <source>
        <dbReference type="ARBA" id="ARBA00005204"/>
    </source>
</evidence>
<dbReference type="EC" id="3.5.4.19" evidence="11"/>
<evidence type="ECO:0000259" key="12">
    <source>
        <dbReference type="Pfam" id="PF01502"/>
    </source>
</evidence>
<keyword evidence="8 11" id="KW-0028">Amino-acid biosynthesis</keyword>
<dbReference type="GO" id="GO:0004636">
    <property type="term" value="F:phosphoribosyl-ATP diphosphatase activity"/>
    <property type="evidence" value="ECO:0007669"/>
    <property type="project" value="UniProtKB-EC"/>
</dbReference>
<evidence type="ECO:0000256" key="7">
    <source>
        <dbReference type="ARBA" id="ARBA00022490"/>
    </source>
</evidence>
<comment type="similarity">
    <text evidence="5">In the C-terminal section; belongs to the PRA-PH family.</text>
</comment>
<dbReference type="GO" id="GO:0004635">
    <property type="term" value="F:phosphoribosyl-AMP cyclohydrolase activity"/>
    <property type="evidence" value="ECO:0007669"/>
    <property type="project" value="UniProtKB-UniRule"/>
</dbReference>
<keyword evidence="14" id="KW-1185">Reference proteome</keyword>
<dbReference type="HAMAP" id="MF_01021">
    <property type="entry name" value="HisI"/>
    <property type="match status" value="1"/>
</dbReference>
<feature type="binding site" evidence="11">
    <location>
        <position position="81"/>
    </location>
    <ligand>
        <name>Zn(2+)</name>
        <dbReference type="ChEBI" id="CHEBI:29105"/>
        <note>ligand shared between dimeric partners</note>
    </ligand>
</feature>
<keyword evidence="7 11" id="KW-0963">Cytoplasm</keyword>
<comment type="similarity">
    <text evidence="11">Belongs to the PRA-CH family.</text>
</comment>
<keyword evidence="11" id="KW-0862">Zinc</keyword>
<keyword evidence="11" id="KW-0479">Metal-binding</keyword>
<dbReference type="RefSeq" id="WP_145106438.1">
    <property type="nucleotide sequence ID" value="NZ_CP036349.1"/>
</dbReference>
<dbReference type="Proteomes" id="UP000316426">
    <property type="component" value="Chromosome"/>
</dbReference>
<dbReference type="GO" id="GO:0000287">
    <property type="term" value="F:magnesium ion binding"/>
    <property type="evidence" value="ECO:0007669"/>
    <property type="project" value="UniProtKB-UniRule"/>
</dbReference>
<accession>A0A518K3A7</accession>
<dbReference type="GO" id="GO:0005737">
    <property type="term" value="C:cytoplasm"/>
    <property type="evidence" value="ECO:0007669"/>
    <property type="project" value="UniProtKB-SubCell"/>
</dbReference>
<comment type="pathway">
    <text evidence="4">Amino-acid biosynthesis; L-histidine biosynthesis; L-histidine from 5-phospho-alpha-D-ribose 1-diphosphate: step 2/9.</text>
</comment>
<dbReference type="NCBIfam" id="NF000768">
    <property type="entry name" value="PRK00051.1"/>
    <property type="match status" value="1"/>
</dbReference>
<dbReference type="PANTHER" id="PTHR42945">
    <property type="entry name" value="HISTIDINE BIOSYNTHESIS BIFUNCTIONAL PROTEIN"/>
    <property type="match status" value="1"/>
</dbReference>
<evidence type="ECO:0000256" key="2">
    <source>
        <dbReference type="ARBA" id="ARBA00001460"/>
    </source>
</evidence>
<dbReference type="FunFam" id="3.10.20.810:FF:000001">
    <property type="entry name" value="Histidine biosynthesis bifunctional protein HisIE"/>
    <property type="match status" value="1"/>
</dbReference>
<dbReference type="PANTHER" id="PTHR42945:SF1">
    <property type="entry name" value="HISTIDINE BIOSYNTHESIS BIFUNCTIONAL PROTEIN HIS7"/>
    <property type="match status" value="1"/>
</dbReference>
<evidence type="ECO:0000256" key="10">
    <source>
        <dbReference type="ARBA" id="ARBA00023102"/>
    </source>
</evidence>
<evidence type="ECO:0000256" key="11">
    <source>
        <dbReference type="HAMAP-Rule" id="MF_01021"/>
    </source>
</evidence>
<comment type="subcellular location">
    <subcellularLocation>
        <location evidence="11">Cytoplasm</location>
    </subcellularLocation>
</comment>
<dbReference type="SUPFAM" id="SSF141734">
    <property type="entry name" value="HisI-like"/>
    <property type="match status" value="1"/>
</dbReference>
<dbReference type="AlphaFoldDB" id="A0A518K3A7"/>
<feature type="binding site" evidence="11">
    <location>
        <position position="84"/>
    </location>
    <ligand>
        <name>Mg(2+)</name>
        <dbReference type="ChEBI" id="CHEBI:18420"/>
    </ligand>
</feature>
<reference evidence="13 14" key="1">
    <citation type="submission" date="2019-02" db="EMBL/GenBank/DDBJ databases">
        <title>Deep-cultivation of Planctomycetes and their phenomic and genomic characterization uncovers novel biology.</title>
        <authorList>
            <person name="Wiegand S."/>
            <person name="Jogler M."/>
            <person name="Boedeker C."/>
            <person name="Pinto D."/>
            <person name="Vollmers J."/>
            <person name="Rivas-Marin E."/>
            <person name="Kohn T."/>
            <person name="Peeters S.H."/>
            <person name="Heuer A."/>
            <person name="Rast P."/>
            <person name="Oberbeckmann S."/>
            <person name="Bunk B."/>
            <person name="Jeske O."/>
            <person name="Meyerdierks A."/>
            <person name="Storesund J.E."/>
            <person name="Kallscheuer N."/>
            <person name="Luecker S."/>
            <person name="Lage O.M."/>
            <person name="Pohl T."/>
            <person name="Merkel B.J."/>
            <person name="Hornburger P."/>
            <person name="Mueller R.-W."/>
            <person name="Bruemmer F."/>
            <person name="Labrenz M."/>
            <person name="Spormann A.M."/>
            <person name="Op den Camp H."/>
            <person name="Overmann J."/>
            <person name="Amann R."/>
            <person name="Jetten M.S.M."/>
            <person name="Mascher T."/>
            <person name="Medema M.H."/>
            <person name="Devos D.P."/>
            <person name="Kaster A.-K."/>
            <person name="Ovreas L."/>
            <person name="Rohde M."/>
            <person name="Galperin M.Y."/>
            <person name="Jogler C."/>
        </authorList>
    </citation>
    <scope>NUCLEOTIDE SEQUENCE [LARGE SCALE GENOMIC DNA]</scope>
    <source>
        <strain evidence="13 14">Spa11</strain>
    </source>
</reference>
<comment type="catalytic activity">
    <reaction evidence="1 11">
        <text>1-(5-phospho-beta-D-ribosyl)-5'-AMP + H2O = 1-(5-phospho-beta-D-ribosyl)-5-[(5-phospho-beta-D-ribosylamino)methylideneamino]imidazole-4-carboxamide</text>
        <dbReference type="Rhea" id="RHEA:20049"/>
        <dbReference type="ChEBI" id="CHEBI:15377"/>
        <dbReference type="ChEBI" id="CHEBI:58435"/>
        <dbReference type="ChEBI" id="CHEBI:59457"/>
        <dbReference type="EC" id="3.5.4.19"/>
    </reaction>
</comment>
<comment type="subunit">
    <text evidence="11">Homodimer.</text>
</comment>
<keyword evidence="10 11" id="KW-0368">Histidine biosynthesis</keyword>
<dbReference type="InterPro" id="IPR026660">
    <property type="entry name" value="PRA-CH"/>
</dbReference>
<keyword evidence="9 11" id="KW-0378">Hydrolase</keyword>
<evidence type="ECO:0000313" key="14">
    <source>
        <dbReference type="Proteomes" id="UP000316426"/>
    </source>
</evidence>
<sequence length="130" mass="14681">MPEPEQPTEPAFADDQTLLPAIAQDAATGRVLMLAYMNREAYQETLRTGRAVYYSRSRQGLWRKGDTSGHHQQVRRLLVDCDRDTILLEVDQLGPGACHNGYESCFYREATAEGLRVVAERTFDPEVTYG</sequence>
<feature type="binding site" evidence="11">
    <location>
        <position position="105"/>
    </location>
    <ligand>
        <name>Zn(2+)</name>
        <dbReference type="ChEBI" id="CHEBI:29105"/>
        <note>ligand shared between dimeric partners</note>
    </ligand>
</feature>
<dbReference type="InterPro" id="IPR002496">
    <property type="entry name" value="PRib_AMP_CycHydrolase_dom"/>
</dbReference>
<dbReference type="GO" id="GO:0008270">
    <property type="term" value="F:zinc ion binding"/>
    <property type="evidence" value="ECO:0007669"/>
    <property type="project" value="UniProtKB-UniRule"/>
</dbReference>
<feature type="domain" description="Phosphoribosyl-AMP cyclohydrolase" evidence="12">
    <location>
        <begin position="33"/>
        <end position="107"/>
    </location>
</feature>
<keyword evidence="11" id="KW-0460">Magnesium</keyword>
<evidence type="ECO:0000313" key="13">
    <source>
        <dbReference type="EMBL" id="QDV72281.1"/>
    </source>
</evidence>
<comment type="cofactor">
    <cofactor evidence="11">
        <name>Mg(2+)</name>
        <dbReference type="ChEBI" id="CHEBI:18420"/>
    </cofactor>
    <text evidence="11">Binds 1 Mg(2+) ion per subunit.</text>
</comment>
<feature type="binding site" evidence="11">
    <location>
        <position position="82"/>
    </location>
    <ligand>
        <name>Mg(2+)</name>
        <dbReference type="ChEBI" id="CHEBI:18420"/>
    </ligand>
</feature>
<feature type="binding site" evidence="11">
    <location>
        <position position="80"/>
    </location>
    <ligand>
        <name>Mg(2+)</name>
        <dbReference type="ChEBI" id="CHEBI:18420"/>
    </ligand>
</feature>
<dbReference type="KEGG" id="bmei:Spa11_04550"/>
<dbReference type="Gene3D" id="3.10.20.810">
    <property type="entry name" value="Phosphoribosyl-AMP cyclohydrolase"/>
    <property type="match status" value="1"/>
</dbReference>
<comment type="pathway">
    <text evidence="3 11">Amino-acid biosynthesis; L-histidine biosynthesis; L-histidine from 5-phospho-alpha-D-ribose 1-diphosphate: step 3/9.</text>
</comment>
<evidence type="ECO:0000256" key="1">
    <source>
        <dbReference type="ARBA" id="ARBA00000024"/>
    </source>
</evidence>
<protein>
    <recommendedName>
        <fullName evidence="11">Phosphoribosyl-AMP cyclohydrolase</fullName>
        <shortName evidence="11">PRA-CH</shortName>
        <ecNumber evidence="11">3.5.4.19</ecNumber>
    </recommendedName>
</protein>
<evidence type="ECO:0000256" key="8">
    <source>
        <dbReference type="ARBA" id="ARBA00022605"/>
    </source>
</evidence>
<dbReference type="InterPro" id="IPR038019">
    <property type="entry name" value="PRib_AMP_CycHydrolase_sf"/>
</dbReference>
<name>A0A518K3A7_9BACT</name>
<feature type="binding site" evidence="11">
    <location>
        <position position="98"/>
    </location>
    <ligand>
        <name>Zn(2+)</name>
        <dbReference type="ChEBI" id="CHEBI:29105"/>
        <note>ligand shared between dimeric partners</note>
    </ligand>
</feature>
<organism evidence="13 14">
    <name type="scientific">Botrimarina mediterranea</name>
    <dbReference type="NCBI Taxonomy" id="2528022"/>
    <lineage>
        <taxon>Bacteria</taxon>
        <taxon>Pseudomonadati</taxon>
        <taxon>Planctomycetota</taxon>
        <taxon>Planctomycetia</taxon>
        <taxon>Pirellulales</taxon>
        <taxon>Lacipirellulaceae</taxon>
        <taxon>Botrimarina</taxon>
    </lineage>
</organism>
<comment type="function">
    <text evidence="11">Catalyzes the hydrolysis of the adenine ring of phosphoribosyl-AMP.</text>
</comment>
<evidence type="ECO:0000256" key="3">
    <source>
        <dbReference type="ARBA" id="ARBA00005169"/>
    </source>
</evidence>
<evidence type="ECO:0000256" key="5">
    <source>
        <dbReference type="ARBA" id="ARBA00007731"/>
    </source>
</evidence>
<comment type="cofactor">
    <cofactor evidence="11">
        <name>Zn(2+)</name>
        <dbReference type="ChEBI" id="CHEBI:29105"/>
    </cofactor>
    <text evidence="11">Binds 1 zinc ion per subunit.</text>
</comment>
<evidence type="ECO:0000256" key="9">
    <source>
        <dbReference type="ARBA" id="ARBA00022801"/>
    </source>
</evidence>
<dbReference type="Pfam" id="PF01502">
    <property type="entry name" value="PRA-CH"/>
    <property type="match status" value="1"/>
</dbReference>
<dbReference type="EMBL" id="CP036349">
    <property type="protein sequence ID" value="QDV72281.1"/>
    <property type="molecule type" value="Genomic_DNA"/>
</dbReference>
<proteinExistence type="inferred from homology"/>
<comment type="catalytic activity">
    <reaction evidence="2">
        <text>1-(5-phospho-beta-D-ribosyl)-ATP + H2O = 1-(5-phospho-beta-D-ribosyl)-5'-AMP + diphosphate + H(+)</text>
        <dbReference type="Rhea" id="RHEA:22828"/>
        <dbReference type="ChEBI" id="CHEBI:15377"/>
        <dbReference type="ChEBI" id="CHEBI:15378"/>
        <dbReference type="ChEBI" id="CHEBI:33019"/>
        <dbReference type="ChEBI" id="CHEBI:59457"/>
        <dbReference type="ChEBI" id="CHEBI:73183"/>
        <dbReference type="EC" id="3.6.1.31"/>
    </reaction>
</comment>
<comment type="similarity">
    <text evidence="6">In the N-terminal section; belongs to the PRA-CH family.</text>
</comment>
<evidence type="ECO:0000256" key="6">
    <source>
        <dbReference type="ARBA" id="ARBA00008299"/>
    </source>
</evidence>
<dbReference type="GO" id="GO:0000105">
    <property type="term" value="P:L-histidine biosynthetic process"/>
    <property type="evidence" value="ECO:0007669"/>
    <property type="project" value="UniProtKB-UniRule"/>
</dbReference>
<gene>
    <name evidence="11" type="primary">hisI</name>
    <name evidence="13" type="ORF">Spa11_04550</name>
</gene>
<dbReference type="UniPathway" id="UPA00031">
    <property type="reaction ID" value="UER00008"/>
</dbReference>